<evidence type="ECO:0000313" key="6">
    <source>
        <dbReference type="EMBL" id="RCW20053.1"/>
    </source>
</evidence>
<evidence type="ECO:0000256" key="3">
    <source>
        <dbReference type="ARBA" id="ARBA00011233"/>
    </source>
</evidence>
<dbReference type="EMBL" id="QPIX01000016">
    <property type="protein sequence ID" value="RCW20053.1"/>
    <property type="molecule type" value="Genomic_DNA"/>
</dbReference>
<organism evidence="6 7">
    <name type="scientific">Ciceribacter lividus</name>
    <dbReference type="NCBI Taxonomy" id="1197950"/>
    <lineage>
        <taxon>Bacteria</taxon>
        <taxon>Pseudomonadati</taxon>
        <taxon>Pseudomonadota</taxon>
        <taxon>Alphaproteobacteria</taxon>
        <taxon>Hyphomicrobiales</taxon>
        <taxon>Rhizobiaceae</taxon>
        <taxon>Ciceribacter</taxon>
    </lineage>
</organism>
<proteinExistence type="inferred from homology"/>
<comment type="similarity">
    <text evidence="2">Belongs to the KHG/KDPG aldolase family.</text>
</comment>
<dbReference type="GO" id="GO:0016829">
    <property type="term" value="F:lyase activity"/>
    <property type="evidence" value="ECO:0007669"/>
    <property type="project" value="UniProtKB-KW"/>
</dbReference>
<accession>A0A6I7HIF2</accession>
<dbReference type="CDD" id="cd00452">
    <property type="entry name" value="KDPG_aldolase"/>
    <property type="match status" value="1"/>
</dbReference>
<evidence type="ECO:0000313" key="7">
    <source>
        <dbReference type="Proteomes" id="UP000252582"/>
    </source>
</evidence>
<keyword evidence="7" id="KW-1185">Reference proteome</keyword>
<evidence type="ECO:0000256" key="5">
    <source>
        <dbReference type="ARBA" id="ARBA00023277"/>
    </source>
</evidence>
<name>A0A6I7HIF2_9HYPH</name>
<dbReference type="PANTHER" id="PTHR30246">
    <property type="entry name" value="2-KETO-3-DEOXY-6-PHOSPHOGLUCONATE ALDOLASE"/>
    <property type="match status" value="1"/>
</dbReference>
<comment type="subunit">
    <text evidence="3">Homotrimer.</text>
</comment>
<dbReference type="AlphaFoldDB" id="A0A6I7HIF2"/>
<keyword evidence="4" id="KW-0456">Lyase</keyword>
<dbReference type="Pfam" id="PF01081">
    <property type="entry name" value="Aldolase"/>
    <property type="match status" value="1"/>
</dbReference>
<dbReference type="PANTHER" id="PTHR30246:SF1">
    <property type="entry name" value="2-DEHYDRO-3-DEOXY-6-PHOSPHOGALACTONATE ALDOLASE-RELATED"/>
    <property type="match status" value="1"/>
</dbReference>
<dbReference type="InterPro" id="IPR013785">
    <property type="entry name" value="Aldolase_TIM"/>
</dbReference>
<reference evidence="6 7" key="1">
    <citation type="submission" date="2018-07" db="EMBL/GenBank/DDBJ databases">
        <title>Genomic Encyclopedia of Type Strains, Phase IV (KMG-IV): sequencing the most valuable type-strain genomes for metagenomic binning, comparative biology and taxonomic classification.</title>
        <authorList>
            <person name="Goeker M."/>
        </authorList>
    </citation>
    <scope>NUCLEOTIDE SEQUENCE [LARGE SCALE GENOMIC DNA]</scope>
    <source>
        <strain evidence="6 7">DSM 25528</strain>
    </source>
</reference>
<keyword evidence="5" id="KW-0119">Carbohydrate metabolism</keyword>
<dbReference type="SUPFAM" id="SSF51569">
    <property type="entry name" value="Aldolase"/>
    <property type="match status" value="1"/>
</dbReference>
<dbReference type="PROSITE" id="PS00160">
    <property type="entry name" value="ALDOLASE_KDPG_KHG_2"/>
    <property type="match status" value="1"/>
</dbReference>
<evidence type="ECO:0000256" key="1">
    <source>
        <dbReference type="ARBA" id="ARBA00004761"/>
    </source>
</evidence>
<dbReference type="InterPro" id="IPR000887">
    <property type="entry name" value="Aldlse_KDPG_KHG"/>
</dbReference>
<dbReference type="RefSeq" id="WP_114365159.1">
    <property type="nucleotide sequence ID" value="NZ_QPIX01000016.1"/>
</dbReference>
<comment type="caution">
    <text evidence="6">The sequence shown here is derived from an EMBL/GenBank/DDBJ whole genome shotgun (WGS) entry which is preliminary data.</text>
</comment>
<evidence type="ECO:0000256" key="2">
    <source>
        <dbReference type="ARBA" id="ARBA00006906"/>
    </source>
</evidence>
<gene>
    <name evidence="6" type="ORF">DFR48_11658</name>
</gene>
<dbReference type="InterPro" id="IPR031338">
    <property type="entry name" value="KDPG/KHG_AS_2"/>
</dbReference>
<sequence length="214" mass="22078">MTRPTVSWPKLDRNLVAILRGITTAEVDGVIAALVEAGFEAIEIPLNSPDPFASIEKARKLAPASCMIGAGTMLTPDDVDRLADVGGNLVVTPNTDPAVIRRGVEHGMVTMPGAFTATEALAAIKAGAAAIKFFPANVLGPQGIGAIKAVLPPEVPLGAVGGVTEADFAAYMRVGVRCFGLGSNLYKPGDAADVVKTRATALVRAYDEAKAAQR</sequence>
<protein>
    <submittedName>
        <fullName evidence="6">2-keto-3-deoxy-phosphogalactonate aldolase</fullName>
    </submittedName>
</protein>
<evidence type="ECO:0000256" key="4">
    <source>
        <dbReference type="ARBA" id="ARBA00023239"/>
    </source>
</evidence>
<comment type="pathway">
    <text evidence="1">Carbohydrate acid metabolism.</text>
</comment>
<dbReference type="Proteomes" id="UP000252582">
    <property type="component" value="Unassembled WGS sequence"/>
</dbReference>
<dbReference type="Gene3D" id="3.20.20.70">
    <property type="entry name" value="Aldolase class I"/>
    <property type="match status" value="1"/>
</dbReference>
<dbReference type="NCBIfam" id="NF006600">
    <property type="entry name" value="PRK09140.1"/>
    <property type="match status" value="1"/>
</dbReference>